<sequence length="200" mass="21753">MTRGGIQVHDLQLVTACAAGWRQVTNSIDELLAKQSERDVKHVKSQSTRRTTKSNAKHVKSQTKQRIRNRKPKTKRTRTNTQSPPEASLRPLLWHLLPALLRHLEHHPPAHGALLTQLEPFCGAVAPDDVSAGKANRLLVLLELASVDLAELKGADDALFVVLVDGGGVVLEEAVDEEVGRSLEGVEGGGGHLVWWLCGG</sequence>
<evidence type="ECO:0000313" key="2">
    <source>
        <dbReference type="Proteomes" id="UP001153331"/>
    </source>
</evidence>
<gene>
    <name evidence="1" type="ORF">OPT61_g965</name>
</gene>
<comment type="caution">
    <text evidence="1">The sequence shown here is derived from an EMBL/GenBank/DDBJ whole genome shotgun (WGS) entry which is preliminary data.</text>
</comment>
<keyword evidence="2" id="KW-1185">Reference proteome</keyword>
<name>A0ACC2IS62_9PLEO</name>
<protein>
    <submittedName>
        <fullName evidence="1">Uncharacterized protein</fullName>
    </submittedName>
</protein>
<reference evidence="1" key="1">
    <citation type="submission" date="2022-11" db="EMBL/GenBank/DDBJ databases">
        <title>Genome Sequence of Boeremia exigua.</title>
        <authorList>
            <person name="Buettner E."/>
        </authorList>
    </citation>
    <scope>NUCLEOTIDE SEQUENCE</scope>
    <source>
        <strain evidence="1">CU02</strain>
    </source>
</reference>
<dbReference type="Proteomes" id="UP001153331">
    <property type="component" value="Unassembled WGS sequence"/>
</dbReference>
<organism evidence="1 2">
    <name type="scientific">Boeremia exigua</name>
    <dbReference type="NCBI Taxonomy" id="749465"/>
    <lineage>
        <taxon>Eukaryota</taxon>
        <taxon>Fungi</taxon>
        <taxon>Dikarya</taxon>
        <taxon>Ascomycota</taxon>
        <taxon>Pezizomycotina</taxon>
        <taxon>Dothideomycetes</taxon>
        <taxon>Pleosporomycetidae</taxon>
        <taxon>Pleosporales</taxon>
        <taxon>Pleosporineae</taxon>
        <taxon>Didymellaceae</taxon>
        <taxon>Boeremia</taxon>
    </lineage>
</organism>
<proteinExistence type="predicted"/>
<evidence type="ECO:0000313" key="1">
    <source>
        <dbReference type="EMBL" id="KAJ8117968.1"/>
    </source>
</evidence>
<dbReference type="EMBL" id="JAPHNI010000034">
    <property type="protein sequence ID" value="KAJ8117968.1"/>
    <property type="molecule type" value="Genomic_DNA"/>
</dbReference>
<accession>A0ACC2IS62</accession>